<gene>
    <name evidence="1" type="ORF">LPJ53_005580</name>
</gene>
<evidence type="ECO:0000313" key="1">
    <source>
        <dbReference type="EMBL" id="KAJ1719704.1"/>
    </source>
</evidence>
<comment type="caution">
    <text evidence="1">The sequence shown here is derived from an EMBL/GenBank/DDBJ whole genome shotgun (WGS) entry which is preliminary data.</text>
</comment>
<keyword evidence="2" id="KW-1185">Reference proteome</keyword>
<dbReference type="EMBL" id="JANBOJ010000353">
    <property type="protein sequence ID" value="KAJ1719704.1"/>
    <property type="molecule type" value="Genomic_DNA"/>
</dbReference>
<organism evidence="1 2">
    <name type="scientific">Coemansia erecta</name>
    <dbReference type="NCBI Taxonomy" id="147472"/>
    <lineage>
        <taxon>Eukaryota</taxon>
        <taxon>Fungi</taxon>
        <taxon>Fungi incertae sedis</taxon>
        <taxon>Zoopagomycota</taxon>
        <taxon>Kickxellomycotina</taxon>
        <taxon>Kickxellomycetes</taxon>
        <taxon>Kickxellales</taxon>
        <taxon>Kickxellaceae</taxon>
        <taxon>Coemansia</taxon>
    </lineage>
</organism>
<name>A0A9W7XWD5_9FUNG</name>
<sequence>MTDILPVRIIQPRRLIPPFRLTGVAVTPFPPPLSKFQTLPLDIVDRIIDYTLAGVNPARKRFWRKSYPLLQTCKNWRMAFMQKEFSEMTVELKREQPFKLSFTKHAYPANPRLYPIETCVRHLVFVVASWKRLSEGQTLEWLRSSVEMGRINAAGIRSLKIEGFSGDEWGTYFKKNTAAATTRLVEFLRYFYETFPNVKSVSMNILKWEFLKYIPRNDLQVEPVLAALFSGREVTMFAKFIKDCFKTLNPRYFSGIISLRIESANCHNYVKYVEEWIMKVVRLNAPSLRRLHLCVVNDEWLKEITTSKPGNRMVYPRLKCIKTRVASLRFTADRNKTHAFAMGELPGHEFRHFPALEHINIHGRPYINRWIAPESDVE</sequence>
<accession>A0A9W7XWD5</accession>
<dbReference type="OrthoDB" id="5572382at2759"/>
<reference evidence="1" key="1">
    <citation type="submission" date="2022-07" db="EMBL/GenBank/DDBJ databases">
        <title>Phylogenomic reconstructions and comparative analyses of Kickxellomycotina fungi.</title>
        <authorList>
            <person name="Reynolds N.K."/>
            <person name="Stajich J.E."/>
            <person name="Barry K."/>
            <person name="Grigoriev I.V."/>
            <person name="Crous P."/>
            <person name="Smith M.E."/>
        </authorList>
    </citation>
    <scope>NUCLEOTIDE SEQUENCE</scope>
    <source>
        <strain evidence="1">NBRC 32514</strain>
    </source>
</reference>
<dbReference type="AlphaFoldDB" id="A0A9W7XWD5"/>
<dbReference type="Proteomes" id="UP001149813">
    <property type="component" value="Unassembled WGS sequence"/>
</dbReference>
<evidence type="ECO:0000313" key="2">
    <source>
        <dbReference type="Proteomes" id="UP001149813"/>
    </source>
</evidence>
<protein>
    <submittedName>
        <fullName evidence="1">Uncharacterized protein</fullName>
    </submittedName>
</protein>
<proteinExistence type="predicted"/>